<keyword evidence="2" id="KW-1185">Reference proteome</keyword>
<name>A0ABP7ZVG6_9SPHI</name>
<reference evidence="2" key="1">
    <citation type="journal article" date="2019" name="Int. J. Syst. Evol. Microbiol.">
        <title>The Global Catalogue of Microorganisms (GCM) 10K type strain sequencing project: providing services to taxonomists for standard genome sequencing and annotation.</title>
        <authorList>
            <consortium name="The Broad Institute Genomics Platform"/>
            <consortium name="The Broad Institute Genome Sequencing Center for Infectious Disease"/>
            <person name="Wu L."/>
            <person name="Ma J."/>
        </authorList>
    </citation>
    <scope>NUCLEOTIDE SEQUENCE [LARGE SCALE GENOMIC DNA]</scope>
    <source>
        <strain evidence="2">JCM 16722</strain>
    </source>
</reference>
<dbReference type="RefSeq" id="WP_346084753.1">
    <property type="nucleotide sequence ID" value="NZ_BAAAZK010000002.1"/>
</dbReference>
<accession>A0ABP7ZVG6</accession>
<dbReference type="Proteomes" id="UP001500167">
    <property type="component" value="Unassembled WGS sequence"/>
</dbReference>
<gene>
    <name evidence="1" type="ORF">GCM10022218_11040</name>
</gene>
<proteinExistence type="predicted"/>
<protein>
    <submittedName>
        <fullName evidence="1">Uncharacterized protein</fullName>
    </submittedName>
</protein>
<comment type="caution">
    <text evidence="1">The sequence shown here is derived from an EMBL/GenBank/DDBJ whole genome shotgun (WGS) entry which is preliminary data.</text>
</comment>
<evidence type="ECO:0000313" key="1">
    <source>
        <dbReference type="EMBL" id="GAA4171265.1"/>
    </source>
</evidence>
<sequence length="113" mass="13230">MEFNSQKIIYSTKANWDEIVNITFVSHENYLSFNTLAYEDEIEIEWNDQVNYVSVLKSDFKFEIVDKQLHLKLTDIINQNNFPDLSLCIHFRNGEENELKIALAALTGRLKEG</sequence>
<dbReference type="EMBL" id="BAAAZK010000002">
    <property type="protein sequence ID" value="GAA4171265.1"/>
    <property type="molecule type" value="Genomic_DNA"/>
</dbReference>
<organism evidence="1 2">
    <name type="scientific">Sphingobacterium ginsenosidimutans</name>
    <dbReference type="NCBI Taxonomy" id="687845"/>
    <lineage>
        <taxon>Bacteria</taxon>
        <taxon>Pseudomonadati</taxon>
        <taxon>Bacteroidota</taxon>
        <taxon>Sphingobacteriia</taxon>
        <taxon>Sphingobacteriales</taxon>
        <taxon>Sphingobacteriaceae</taxon>
        <taxon>Sphingobacterium</taxon>
    </lineage>
</organism>
<evidence type="ECO:0000313" key="2">
    <source>
        <dbReference type="Proteomes" id="UP001500167"/>
    </source>
</evidence>